<dbReference type="Proteomes" id="UP001180020">
    <property type="component" value="Unassembled WGS sequence"/>
</dbReference>
<evidence type="ECO:0000256" key="1">
    <source>
        <dbReference type="SAM" id="MobiDB-lite"/>
    </source>
</evidence>
<name>A0AAV9FHE1_ACOCL</name>
<accession>A0AAV9FHE1</accession>
<feature type="compositionally biased region" description="Basic and acidic residues" evidence="1">
    <location>
        <begin position="110"/>
        <end position="128"/>
    </location>
</feature>
<keyword evidence="3" id="KW-1185">Reference proteome</keyword>
<dbReference type="AlphaFoldDB" id="A0AAV9FHE1"/>
<dbReference type="EMBL" id="JAUJYO010000001">
    <property type="protein sequence ID" value="KAK1325310.1"/>
    <property type="molecule type" value="Genomic_DNA"/>
</dbReference>
<feature type="compositionally biased region" description="Polar residues" evidence="1">
    <location>
        <begin position="154"/>
        <end position="165"/>
    </location>
</feature>
<reference evidence="2" key="2">
    <citation type="submission" date="2023-06" db="EMBL/GenBank/DDBJ databases">
        <authorList>
            <person name="Ma L."/>
            <person name="Liu K.-W."/>
            <person name="Li Z."/>
            <person name="Hsiao Y.-Y."/>
            <person name="Qi Y."/>
            <person name="Fu T."/>
            <person name="Tang G."/>
            <person name="Zhang D."/>
            <person name="Sun W.-H."/>
            <person name="Liu D.-K."/>
            <person name="Li Y."/>
            <person name="Chen G.-Z."/>
            <person name="Liu X.-D."/>
            <person name="Liao X.-Y."/>
            <person name="Jiang Y.-T."/>
            <person name="Yu X."/>
            <person name="Hao Y."/>
            <person name="Huang J."/>
            <person name="Zhao X.-W."/>
            <person name="Ke S."/>
            <person name="Chen Y.-Y."/>
            <person name="Wu W.-L."/>
            <person name="Hsu J.-L."/>
            <person name="Lin Y.-F."/>
            <person name="Huang M.-D."/>
            <person name="Li C.-Y."/>
            <person name="Huang L."/>
            <person name="Wang Z.-W."/>
            <person name="Zhao X."/>
            <person name="Zhong W.-Y."/>
            <person name="Peng D.-H."/>
            <person name="Ahmad S."/>
            <person name="Lan S."/>
            <person name="Zhang J.-S."/>
            <person name="Tsai W.-C."/>
            <person name="Van De Peer Y."/>
            <person name="Liu Z.-J."/>
        </authorList>
    </citation>
    <scope>NUCLEOTIDE SEQUENCE</scope>
    <source>
        <strain evidence="2">CP</strain>
        <tissue evidence="2">Leaves</tissue>
    </source>
</reference>
<reference evidence="2" key="1">
    <citation type="journal article" date="2023" name="Nat. Commun.">
        <title>Diploid and tetraploid genomes of Acorus and the evolution of monocots.</title>
        <authorList>
            <person name="Ma L."/>
            <person name="Liu K.W."/>
            <person name="Li Z."/>
            <person name="Hsiao Y.Y."/>
            <person name="Qi Y."/>
            <person name="Fu T."/>
            <person name="Tang G.D."/>
            <person name="Zhang D."/>
            <person name="Sun W.H."/>
            <person name="Liu D.K."/>
            <person name="Li Y."/>
            <person name="Chen G.Z."/>
            <person name="Liu X.D."/>
            <person name="Liao X.Y."/>
            <person name="Jiang Y.T."/>
            <person name="Yu X."/>
            <person name="Hao Y."/>
            <person name="Huang J."/>
            <person name="Zhao X.W."/>
            <person name="Ke S."/>
            <person name="Chen Y.Y."/>
            <person name="Wu W.L."/>
            <person name="Hsu J.L."/>
            <person name="Lin Y.F."/>
            <person name="Huang M.D."/>
            <person name="Li C.Y."/>
            <person name="Huang L."/>
            <person name="Wang Z.W."/>
            <person name="Zhao X."/>
            <person name="Zhong W.Y."/>
            <person name="Peng D.H."/>
            <person name="Ahmad S."/>
            <person name="Lan S."/>
            <person name="Zhang J.S."/>
            <person name="Tsai W.C."/>
            <person name="Van de Peer Y."/>
            <person name="Liu Z.J."/>
        </authorList>
    </citation>
    <scope>NUCLEOTIDE SEQUENCE</scope>
    <source>
        <strain evidence="2">CP</strain>
    </source>
</reference>
<evidence type="ECO:0000313" key="3">
    <source>
        <dbReference type="Proteomes" id="UP001180020"/>
    </source>
</evidence>
<feature type="region of interest" description="Disordered" evidence="1">
    <location>
        <begin position="95"/>
        <end position="192"/>
    </location>
</feature>
<protein>
    <submittedName>
        <fullName evidence="2">Uncharacterized protein</fullName>
    </submittedName>
</protein>
<proteinExistence type="predicted"/>
<evidence type="ECO:0000313" key="2">
    <source>
        <dbReference type="EMBL" id="KAK1325310.1"/>
    </source>
</evidence>
<gene>
    <name evidence="2" type="ORF">QJS10_CPA01g02439</name>
</gene>
<sequence length="230" mass="24915">MSATREWRGEDVKIQCFSIVDQQVLSWDISSHGESNSSGPYGCKGPYGLLSIDAEPQAEVNRDKEAEDIRYYKANEELIIGMELISIKEAEEDSLPMRGWGNEDGEDAEEPHLKDGEDVEDADGKDKVISQWQEVHKPPNPTKGKLLSDAMKSAPSTSKTGSDKSIIQLKSGAMKPGPAASKNESEKGMVHAQDTSNIVEGELVVDLSHSDSPTATDPPIVNPAPVVVTN</sequence>
<organism evidence="2 3">
    <name type="scientific">Acorus calamus</name>
    <name type="common">Sweet flag</name>
    <dbReference type="NCBI Taxonomy" id="4465"/>
    <lineage>
        <taxon>Eukaryota</taxon>
        <taxon>Viridiplantae</taxon>
        <taxon>Streptophyta</taxon>
        <taxon>Embryophyta</taxon>
        <taxon>Tracheophyta</taxon>
        <taxon>Spermatophyta</taxon>
        <taxon>Magnoliopsida</taxon>
        <taxon>Liliopsida</taxon>
        <taxon>Acoraceae</taxon>
        <taxon>Acorus</taxon>
    </lineage>
</organism>
<comment type="caution">
    <text evidence="2">The sequence shown here is derived from an EMBL/GenBank/DDBJ whole genome shotgun (WGS) entry which is preliminary data.</text>
</comment>
<feature type="region of interest" description="Disordered" evidence="1">
    <location>
        <begin position="208"/>
        <end position="230"/>
    </location>
</feature>